<sequence>MVDTFKVNQCRKQSAKEIGTALNECNMLFKCDIEDQANKIVFHIITDSVDIQYTELDNKRMDNFLSVLKDFVVNKEDIEELKEELLVV</sequence>
<accession>A0A2A2IGI0</accession>
<keyword evidence="2" id="KW-1185">Reference proteome</keyword>
<comment type="caution">
    <text evidence="1">The sequence shown here is derived from an EMBL/GenBank/DDBJ whole genome shotgun (WGS) entry which is preliminary data.</text>
</comment>
<dbReference type="AlphaFoldDB" id="A0A2A2IGI0"/>
<evidence type="ECO:0000313" key="1">
    <source>
        <dbReference type="EMBL" id="PAV30235.1"/>
    </source>
</evidence>
<protein>
    <submittedName>
        <fullName evidence="1">Uncharacterized protein</fullName>
    </submittedName>
</protein>
<reference evidence="1 2" key="1">
    <citation type="submission" date="2017-08" db="EMBL/GenBank/DDBJ databases">
        <title>Virgibacillus indicus sp. nov. and Virgibacillus profoundi sp. nov, two moderately halophilic bacteria isolated from marine sediment by using the Microfluidic Streak Plate.</title>
        <authorList>
            <person name="Xu B."/>
            <person name="Hu B."/>
            <person name="Wang J."/>
            <person name="Zhu Y."/>
            <person name="Huang L."/>
            <person name="Du W."/>
            <person name="Huang Y."/>
        </authorList>
    </citation>
    <scope>NUCLEOTIDE SEQUENCE [LARGE SCALE GENOMIC DNA]</scope>
    <source>
        <strain evidence="1 2">IO3-P3-H5</strain>
    </source>
</reference>
<organism evidence="1 2">
    <name type="scientific">Virgibacillus profundi</name>
    <dbReference type="NCBI Taxonomy" id="2024555"/>
    <lineage>
        <taxon>Bacteria</taxon>
        <taxon>Bacillati</taxon>
        <taxon>Bacillota</taxon>
        <taxon>Bacilli</taxon>
        <taxon>Bacillales</taxon>
        <taxon>Bacillaceae</taxon>
        <taxon>Virgibacillus</taxon>
    </lineage>
</organism>
<proteinExistence type="predicted"/>
<gene>
    <name evidence="1" type="ORF">CIL05_07140</name>
</gene>
<dbReference type="Proteomes" id="UP000218887">
    <property type="component" value="Unassembled WGS sequence"/>
</dbReference>
<dbReference type="EMBL" id="NPOA01000004">
    <property type="protein sequence ID" value="PAV30235.1"/>
    <property type="molecule type" value="Genomic_DNA"/>
</dbReference>
<evidence type="ECO:0000313" key="2">
    <source>
        <dbReference type="Proteomes" id="UP000218887"/>
    </source>
</evidence>
<name>A0A2A2IGI0_9BACI</name>
<dbReference type="OrthoDB" id="3005119at2"/>
<dbReference type="RefSeq" id="WP_095654837.1">
    <property type="nucleotide sequence ID" value="NZ_NPOA01000004.1"/>
</dbReference>